<organism evidence="2 3">
    <name type="scientific">Dorcoceras hygrometricum</name>
    <dbReference type="NCBI Taxonomy" id="472368"/>
    <lineage>
        <taxon>Eukaryota</taxon>
        <taxon>Viridiplantae</taxon>
        <taxon>Streptophyta</taxon>
        <taxon>Embryophyta</taxon>
        <taxon>Tracheophyta</taxon>
        <taxon>Spermatophyta</taxon>
        <taxon>Magnoliopsida</taxon>
        <taxon>eudicotyledons</taxon>
        <taxon>Gunneridae</taxon>
        <taxon>Pentapetalae</taxon>
        <taxon>asterids</taxon>
        <taxon>lamiids</taxon>
        <taxon>Lamiales</taxon>
        <taxon>Gesneriaceae</taxon>
        <taxon>Didymocarpoideae</taxon>
        <taxon>Trichosporeae</taxon>
        <taxon>Loxocarpinae</taxon>
        <taxon>Dorcoceras</taxon>
    </lineage>
</organism>
<sequence>MFSSYFFQLKEVSFSFKDLWHRGPGQPGSDKRLWRLAPTNFTRKLALQRLAVVVLRIRSTTEITILRQSALEKVKNLSRTESPRRGGRNKSNHDKRRHTAAAAHDGRWPRGKKRRGGDSYSLGFCESCCIYNVALGSRTYILTPPMLNKLSSISVRQSRTQYLCDPQWFRDTASRGPTTIATPKTHFRTDPSDHGKAPSNIAP</sequence>
<gene>
    <name evidence="2" type="ORF">F511_20552</name>
</gene>
<reference evidence="2 3" key="1">
    <citation type="journal article" date="2015" name="Proc. Natl. Acad. Sci. U.S.A.">
        <title>The resurrection genome of Boea hygrometrica: A blueprint for survival of dehydration.</title>
        <authorList>
            <person name="Xiao L."/>
            <person name="Yang G."/>
            <person name="Zhang L."/>
            <person name="Yang X."/>
            <person name="Zhao S."/>
            <person name="Ji Z."/>
            <person name="Zhou Q."/>
            <person name="Hu M."/>
            <person name="Wang Y."/>
            <person name="Chen M."/>
            <person name="Xu Y."/>
            <person name="Jin H."/>
            <person name="Xiao X."/>
            <person name="Hu G."/>
            <person name="Bao F."/>
            <person name="Hu Y."/>
            <person name="Wan P."/>
            <person name="Li L."/>
            <person name="Deng X."/>
            <person name="Kuang T."/>
            <person name="Xiang C."/>
            <person name="Zhu J.K."/>
            <person name="Oliver M.J."/>
            <person name="He Y."/>
        </authorList>
    </citation>
    <scope>NUCLEOTIDE SEQUENCE [LARGE SCALE GENOMIC DNA]</scope>
    <source>
        <strain evidence="3">cv. XS01</strain>
    </source>
</reference>
<evidence type="ECO:0000313" key="2">
    <source>
        <dbReference type="EMBL" id="KZV57722.1"/>
    </source>
</evidence>
<name>A0A2Z7DDZ3_9LAMI</name>
<feature type="compositionally biased region" description="Basic and acidic residues" evidence="1">
    <location>
        <begin position="187"/>
        <end position="196"/>
    </location>
</feature>
<protein>
    <submittedName>
        <fullName evidence="2">Formin-like protein 7</fullName>
    </submittedName>
</protein>
<evidence type="ECO:0000256" key="1">
    <source>
        <dbReference type="SAM" id="MobiDB-lite"/>
    </source>
</evidence>
<keyword evidence="3" id="KW-1185">Reference proteome</keyword>
<feature type="compositionally biased region" description="Basic residues" evidence="1">
    <location>
        <begin position="85"/>
        <end position="99"/>
    </location>
</feature>
<dbReference type="EMBL" id="KQ987266">
    <property type="protein sequence ID" value="KZV57722.1"/>
    <property type="molecule type" value="Genomic_DNA"/>
</dbReference>
<dbReference type="AlphaFoldDB" id="A0A2Z7DDZ3"/>
<feature type="region of interest" description="Disordered" evidence="1">
    <location>
        <begin position="76"/>
        <end position="117"/>
    </location>
</feature>
<accession>A0A2Z7DDZ3</accession>
<dbReference type="Proteomes" id="UP000250235">
    <property type="component" value="Unassembled WGS sequence"/>
</dbReference>
<proteinExistence type="predicted"/>
<evidence type="ECO:0000313" key="3">
    <source>
        <dbReference type="Proteomes" id="UP000250235"/>
    </source>
</evidence>
<feature type="region of interest" description="Disordered" evidence="1">
    <location>
        <begin position="174"/>
        <end position="203"/>
    </location>
</feature>